<protein>
    <submittedName>
        <fullName evidence="2">Glutamine--tRNA ligase</fullName>
    </submittedName>
</protein>
<comment type="caution">
    <text evidence="2">The sequence shown here is derived from an EMBL/GenBank/DDBJ whole genome shotgun (WGS) entry which is preliminary data.</text>
</comment>
<gene>
    <name evidence="2" type="ORF">KUF71_025393</name>
</gene>
<dbReference type="Pfam" id="PF21787">
    <property type="entry name" value="TNP-like_RNaseH_N"/>
    <property type="match status" value="1"/>
</dbReference>
<evidence type="ECO:0000313" key="2">
    <source>
        <dbReference type="EMBL" id="KAK3931249.1"/>
    </source>
</evidence>
<sequence length="213" mass="23422">MLEAKASSMSEAERHGCIAIDEMALQSRTSFDKNYCQVHGIVNLGGLESEADKQKRGDHALVVLFQPFRGRRVQAAGAFLSAGAVKGVTLHKFILEAVGLLEKSGYYVDCITTDRATWNRTILIKPPRGSNVTGSEILQALLDLKDLEGEKNKESMEALLSRVDAYLDCDVEVGNLEEMDHLDSLTASIDPYPLTVFGGYISRKMRKMQPAKG</sequence>
<dbReference type="EMBL" id="JAHWGI010001420">
    <property type="protein sequence ID" value="KAK3931249.1"/>
    <property type="molecule type" value="Genomic_DNA"/>
</dbReference>
<dbReference type="Proteomes" id="UP001219518">
    <property type="component" value="Unassembled WGS sequence"/>
</dbReference>
<dbReference type="GO" id="GO:0016874">
    <property type="term" value="F:ligase activity"/>
    <property type="evidence" value="ECO:0007669"/>
    <property type="project" value="UniProtKB-KW"/>
</dbReference>
<feature type="domain" description="Transposable element P transposase-like RNase H" evidence="1">
    <location>
        <begin position="1"/>
        <end position="122"/>
    </location>
</feature>
<keyword evidence="2" id="KW-0436">Ligase</keyword>
<organism evidence="2 3">
    <name type="scientific">Frankliniella fusca</name>
    <dbReference type="NCBI Taxonomy" id="407009"/>
    <lineage>
        <taxon>Eukaryota</taxon>
        <taxon>Metazoa</taxon>
        <taxon>Ecdysozoa</taxon>
        <taxon>Arthropoda</taxon>
        <taxon>Hexapoda</taxon>
        <taxon>Insecta</taxon>
        <taxon>Pterygota</taxon>
        <taxon>Neoptera</taxon>
        <taxon>Paraneoptera</taxon>
        <taxon>Thysanoptera</taxon>
        <taxon>Terebrantia</taxon>
        <taxon>Thripoidea</taxon>
        <taxon>Thripidae</taxon>
        <taxon>Frankliniella</taxon>
    </lineage>
</organism>
<keyword evidence="3" id="KW-1185">Reference proteome</keyword>
<evidence type="ECO:0000313" key="3">
    <source>
        <dbReference type="Proteomes" id="UP001219518"/>
    </source>
</evidence>
<reference evidence="2" key="1">
    <citation type="submission" date="2021-07" db="EMBL/GenBank/DDBJ databases">
        <authorList>
            <person name="Catto M.A."/>
            <person name="Jacobson A."/>
            <person name="Kennedy G."/>
            <person name="Labadie P."/>
            <person name="Hunt B.G."/>
            <person name="Srinivasan R."/>
        </authorList>
    </citation>
    <scope>NUCLEOTIDE SEQUENCE</scope>
    <source>
        <strain evidence="2">PL_HMW_Pooled</strain>
        <tissue evidence="2">Head</tissue>
    </source>
</reference>
<evidence type="ECO:0000259" key="1">
    <source>
        <dbReference type="Pfam" id="PF21787"/>
    </source>
</evidence>
<dbReference type="AlphaFoldDB" id="A0AAE1LUG1"/>
<proteinExistence type="predicted"/>
<reference evidence="2" key="2">
    <citation type="journal article" date="2023" name="BMC Genomics">
        <title>Pest status, molecular evolution, and epigenetic factors derived from the genome assembly of Frankliniella fusca, a thysanopteran phytovirus vector.</title>
        <authorList>
            <person name="Catto M.A."/>
            <person name="Labadie P.E."/>
            <person name="Jacobson A.L."/>
            <person name="Kennedy G.G."/>
            <person name="Srinivasan R."/>
            <person name="Hunt B.G."/>
        </authorList>
    </citation>
    <scope>NUCLEOTIDE SEQUENCE</scope>
    <source>
        <strain evidence="2">PL_HMW_Pooled</strain>
    </source>
</reference>
<dbReference type="InterPro" id="IPR048365">
    <property type="entry name" value="TNP-like_RNaseH_N"/>
</dbReference>
<name>A0AAE1LUG1_9NEOP</name>
<accession>A0AAE1LUG1</accession>